<proteinExistence type="inferred from homology"/>
<dbReference type="Pfam" id="PF01248">
    <property type="entry name" value="Ribosomal_L7Ae"/>
    <property type="match status" value="1"/>
</dbReference>
<dbReference type="InterPro" id="IPR029064">
    <property type="entry name" value="Ribosomal_eL30-like_sf"/>
</dbReference>
<accession>A0ABD3W508</accession>
<dbReference type="SUPFAM" id="SSF55315">
    <property type="entry name" value="L30e-like"/>
    <property type="match status" value="1"/>
</dbReference>
<comment type="similarity">
    <text evidence="1">Belongs to the GADD45 family.</text>
</comment>
<keyword evidence="4" id="KW-1185">Reference proteome</keyword>
<gene>
    <name evidence="3" type="ORF">ACJMK2_041712</name>
</gene>
<protein>
    <recommendedName>
        <fullName evidence="2">Ribosomal protein eL8/eL30/eS12/Gadd45 domain-containing protein</fullName>
    </recommendedName>
</protein>
<name>A0ABD3W508_SINWO</name>
<dbReference type="InterPro" id="IPR004038">
    <property type="entry name" value="Ribosomal_eL8/eL30/eS12/Gad45"/>
</dbReference>
<evidence type="ECO:0000313" key="4">
    <source>
        <dbReference type="Proteomes" id="UP001634394"/>
    </source>
</evidence>
<dbReference type="AlphaFoldDB" id="A0ABD3W508"/>
<dbReference type="PANTHER" id="PTHR10411">
    <property type="entry name" value="GROWTH ARREST AND DNA DAMAGE-INDUCIBLE PROTEIN GADD45"/>
    <property type="match status" value="1"/>
</dbReference>
<evidence type="ECO:0000256" key="1">
    <source>
        <dbReference type="ARBA" id="ARBA00007361"/>
    </source>
</evidence>
<dbReference type="EMBL" id="JBJQND010000008">
    <property type="protein sequence ID" value="KAL3868967.1"/>
    <property type="molecule type" value="Genomic_DNA"/>
</dbReference>
<dbReference type="Proteomes" id="UP001634394">
    <property type="component" value="Unassembled WGS sequence"/>
</dbReference>
<reference evidence="3 4" key="1">
    <citation type="submission" date="2024-11" db="EMBL/GenBank/DDBJ databases">
        <title>Chromosome-level genome assembly of the freshwater bivalve Anodonta woodiana.</title>
        <authorList>
            <person name="Chen X."/>
        </authorList>
    </citation>
    <scope>NUCLEOTIDE SEQUENCE [LARGE SCALE GENOMIC DNA]</scope>
    <source>
        <strain evidence="3">MN2024</strain>
        <tissue evidence="3">Gills</tissue>
    </source>
</reference>
<evidence type="ECO:0000259" key="2">
    <source>
        <dbReference type="Pfam" id="PF01248"/>
    </source>
</evidence>
<evidence type="ECO:0000313" key="3">
    <source>
        <dbReference type="EMBL" id="KAL3868967.1"/>
    </source>
</evidence>
<dbReference type="InterPro" id="IPR024824">
    <property type="entry name" value="GADD45"/>
</dbReference>
<comment type="caution">
    <text evidence="3">The sequence shown here is derived from an EMBL/GenBank/DDBJ whole genome shotgun (WGS) entry which is preliminary data.</text>
</comment>
<dbReference type="PANTHER" id="PTHR10411:SF8">
    <property type="entry name" value="FI09246P"/>
    <property type="match status" value="1"/>
</dbReference>
<dbReference type="Gene3D" id="3.30.1330.30">
    <property type="match status" value="1"/>
</dbReference>
<organism evidence="3 4">
    <name type="scientific">Sinanodonta woodiana</name>
    <name type="common">Chinese pond mussel</name>
    <name type="synonym">Anodonta woodiana</name>
    <dbReference type="NCBI Taxonomy" id="1069815"/>
    <lineage>
        <taxon>Eukaryota</taxon>
        <taxon>Metazoa</taxon>
        <taxon>Spiralia</taxon>
        <taxon>Lophotrochozoa</taxon>
        <taxon>Mollusca</taxon>
        <taxon>Bivalvia</taxon>
        <taxon>Autobranchia</taxon>
        <taxon>Heteroconchia</taxon>
        <taxon>Palaeoheterodonta</taxon>
        <taxon>Unionida</taxon>
        <taxon>Unionoidea</taxon>
        <taxon>Unionidae</taxon>
        <taxon>Unioninae</taxon>
        <taxon>Sinanodonta</taxon>
    </lineage>
</organism>
<sequence length="172" mass="19614">MKLAEIKNEQSILQKRPLNVGHAFRALLLQALQENRITCGAVECAHELNRHPEKVMICVIAGPASSSSSGVFSHTQTKLIEAYCREHHVRMIQVNNPQRILKIIHNFYNYQATSDHDISRETCLSDADLTEFSCLLIRKPSTQSSEDDFIVTYHDTIIYCKVFPYPTIDIPE</sequence>
<feature type="domain" description="Ribosomal protein eL8/eL30/eS12/Gadd45" evidence="2">
    <location>
        <begin position="25"/>
        <end position="100"/>
    </location>
</feature>